<comment type="caution">
    <text evidence="2">The sequence shown here is derived from an EMBL/GenBank/DDBJ whole genome shotgun (WGS) entry which is preliminary data.</text>
</comment>
<protein>
    <submittedName>
        <fullName evidence="2">Uncharacterized protein</fullName>
    </submittedName>
</protein>
<evidence type="ECO:0000313" key="2">
    <source>
        <dbReference type="EMBL" id="GBP36948.1"/>
    </source>
</evidence>
<keyword evidence="3" id="KW-1185">Reference proteome</keyword>
<gene>
    <name evidence="2" type="ORF">EVAR_96941_1</name>
</gene>
<dbReference type="EMBL" id="BGZK01000326">
    <property type="protein sequence ID" value="GBP36948.1"/>
    <property type="molecule type" value="Genomic_DNA"/>
</dbReference>
<proteinExistence type="predicted"/>
<name>A0A4C1VCS6_EUMVA</name>
<dbReference type="Proteomes" id="UP000299102">
    <property type="component" value="Unassembled WGS sequence"/>
</dbReference>
<evidence type="ECO:0000256" key="1">
    <source>
        <dbReference type="SAM" id="MobiDB-lite"/>
    </source>
</evidence>
<reference evidence="2 3" key="1">
    <citation type="journal article" date="2019" name="Commun. Biol.">
        <title>The bagworm genome reveals a unique fibroin gene that provides high tensile strength.</title>
        <authorList>
            <person name="Kono N."/>
            <person name="Nakamura H."/>
            <person name="Ohtoshi R."/>
            <person name="Tomita M."/>
            <person name="Numata K."/>
            <person name="Arakawa K."/>
        </authorList>
    </citation>
    <scope>NUCLEOTIDE SEQUENCE [LARGE SCALE GENOMIC DNA]</scope>
</reference>
<evidence type="ECO:0000313" key="3">
    <source>
        <dbReference type="Proteomes" id="UP000299102"/>
    </source>
</evidence>
<feature type="region of interest" description="Disordered" evidence="1">
    <location>
        <begin position="33"/>
        <end position="52"/>
    </location>
</feature>
<dbReference type="AlphaFoldDB" id="A0A4C1VCS6"/>
<accession>A0A4C1VCS6</accession>
<sequence>MVRFRNSASKSTVLTPPPLLYLTRKQLEGFAEPRYSDHRHSPRSLSDNGVTEKGCVHNEVSALTRPRFVYPDERAYGASAIRTRRK</sequence>
<organism evidence="2 3">
    <name type="scientific">Eumeta variegata</name>
    <name type="common">Bagworm moth</name>
    <name type="synonym">Eumeta japonica</name>
    <dbReference type="NCBI Taxonomy" id="151549"/>
    <lineage>
        <taxon>Eukaryota</taxon>
        <taxon>Metazoa</taxon>
        <taxon>Ecdysozoa</taxon>
        <taxon>Arthropoda</taxon>
        <taxon>Hexapoda</taxon>
        <taxon>Insecta</taxon>
        <taxon>Pterygota</taxon>
        <taxon>Neoptera</taxon>
        <taxon>Endopterygota</taxon>
        <taxon>Lepidoptera</taxon>
        <taxon>Glossata</taxon>
        <taxon>Ditrysia</taxon>
        <taxon>Tineoidea</taxon>
        <taxon>Psychidae</taxon>
        <taxon>Oiketicinae</taxon>
        <taxon>Eumeta</taxon>
    </lineage>
</organism>